<dbReference type="InterPro" id="IPR047021">
    <property type="entry name" value="REXO1/3/4-like"/>
</dbReference>
<accession>A0A9W7EBU9</accession>
<evidence type="ECO:0000259" key="5">
    <source>
        <dbReference type="SMART" id="SM00479"/>
    </source>
</evidence>
<comment type="function">
    <text evidence="4">Exoribonuclease involved in ribosome biosynthesis. Involved in the processing of ITS1, the internal transcribed spacer localized between the 18S and 5.8S rRNAs.</text>
</comment>
<dbReference type="Proteomes" id="UP001165082">
    <property type="component" value="Unassembled WGS sequence"/>
</dbReference>
<evidence type="ECO:0000256" key="4">
    <source>
        <dbReference type="ARBA" id="ARBA00025599"/>
    </source>
</evidence>
<gene>
    <name evidence="6" type="ORF">TrRE_jg10127</name>
</gene>
<comment type="caution">
    <text evidence="6">The sequence shown here is derived from an EMBL/GenBank/DDBJ whole genome shotgun (WGS) entry which is preliminary data.</text>
</comment>
<dbReference type="SMART" id="SM00479">
    <property type="entry name" value="EXOIII"/>
    <property type="match status" value="1"/>
</dbReference>
<evidence type="ECO:0000256" key="3">
    <source>
        <dbReference type="ARBA" id="ARBA00022801"/>
    </source>
</evidence>
<dbReference type="PANTHER" id="PTHR12801:SF45">
    <property type="entry name" value="RNA EXONUCLEASE 4"/>
    <property type="match status" value="1"/>
</dbReference>
<proteinExistence type="predicted"/>
<dbReference type="Gene3D" id="3.30.420.10">
    <property type="entry name" value="Ribonuclease H-like superfamily/Ribonuclease H"/>
    <property type="match status" value="1"/>
</dbReference>
<keyword evidence="2" id="KW-0540">Nuclease</keyword>
<evidence type="ECO:0000256" key="1">
    <source>
        <dbReference type="ARBA" id="ARBA00022552"/>
    </source>
</evidence>
<evidence type="ECO:0000313" key="6">
    <source>
        <dbReference type="EMBL" id="GMH73217.1"/>
    </source>
</evidence>
<dbReference type="InterPro" id="IPR012337">
    <property type="entry name" value="RNaseH-like_sf"/>
</dbReference>
<keyword evidence="1" id="KW-0698">rRNA processing</keyword>
<dbReference type="InterPro" id="IPR036397">
    <property type="entry name" value="RNaseH_sf"/>
</dbReference>
<keyword evidence="3" id="KW-0378">Hydrolase</keyword>
<dbReference type="PANTHER" id="PTHR12801">
    <property type="entry name" value="RNA EXONUCLEASE REXO1 / RECO3 FAMILY MEMBER-RELATED"/>
    <property type="match status" value="1"/>
</dbReference>
<dbReference type="AlphaFoldDB" id="A0A9W7EBU9"/>
<protein>
    <recommendedName>
        <fullName evidence="5">Exonuclease domain-containing protein</fullName>
    </recommendedName>
</protein>
<dbReference type="InterPro" id="IPR013520">
    <property type="entry name" value="Ribonucl_H"/>
</dbReference>
<dbReference type="GO" id="GO:0003676">
    <property type="term" value="F:nucleic acid binding"/>
    <property type="evidence" value="ECO:0007669"/>
    <property type="project" value="InterPro"/>
</dbReference>
<dbReference type="GO" id="GO:0006364">
    <property type="term" value="P:rRNA processing"/>
    <property type="evidence" value="ECO:0007669"/>
    <property type="project" value="UniProtKB-KW"/>
</dbReference>
<dbReference type="OrthoDB" id="16516at2759"/>
<keyword evidence="7" id="KW-1185">Reference proteome</keyword>
<sequence length="519" mass="57560">MGIPFKLIEPFATVLGMGAYFILKLFVSTTALEKNIKPTPRLEPLSQADNKTPKALDDATPQALGLDCEMVGVGRGGSESQLARVTLVRAVTATPTKQEDFEVVYDAIVKPVKKVSDYRTKYSGINKEILREGLPGVPLISFEEAKKQVGGLILGEIVVGHALINDFNVLHLRHPRVLTRDTALYPPFMSSQGKKKNRRMMQRKLKYIVEEELGGWRIQTGGAGHCSAEDAAGALGCYLKRRVEWEKSVGRAGVGEGGSPSSSATNKPYDLVLDGSNMPIGIHRGDGGEIKVRNRVVDDDDQGNKKAKPVPGQTKYAHVDYLPCLKELMKKDVRKVELFWDGSGLKEWKEFDKDGEKRDLGGIALRVTKIGIEADDVIVEEMKTEESQYKYEELENVTVEECIESLSDPADFSWFIVKRTSGGSKCHKKLFSKLNLRRPSEGACCFVPLNEGSRKYSLGLCRRLKHDKVVKQRLVEIKRVCGAKCWPKRIVVTDDVLLAERIVQRGGCVIGGRAFVEVV</sequence>
<evidence type="ECO:0000256" key="2">
    <source>
        <dbReference type="ARBA" id="ARBA00022722"/>
    </source>
</evidence>
<dbReference type="GO" id="GO:0004527">
    <property type="term" value="F:exonuclease activity"/>
    <property type="evidence" value="ECO:0007669"/>
    <property type="project" value="InterPro"/>
</dbReference>
<feature type="domain" description="Exonuclease" evidence="5">
    <location>
        <begin position="62"/>
        <end position="247"/>
    </location>
</feature>
<reference evidence="6" key="1">
    <citation type="submission" date="2022-07" db="EMBL/GenBank/DDBJ databases">
        <title>Genome analysis of Parmales, a sister group of diatoms, reveals the evolutionary specialization of diatoms from phago-mixotrophs to photoautotrophs.</title>
        <authorList>
            <person name="Ban H."/>
            <person name="Sato S."/>
            <person name="Yoshikawa S."/>
            <person name="Kazumasa Y."/>
            <person name="Nakamura Y."/>
            <person name="Ichinomiya M."/>
            <person name="Saitoh K."/>
            <person name="Sato N."/>
            <person name="Blanc-Mathieu R."/>
            <person name="Endo H."/>
            <person name="Kuwata A."/>
            <person name="Ogata H."/>
        </authorList>
    </citation>
    <scope>NUCLEOTIDE SEQUENCE</scope>
</reference>
<dbReference type="EMBL" id="BRXZ01002933">
    <property type="protein sequence ID" value="GMH73217.1"/>
    <property type="molecule type" value="Genomic_DNA"/>
</dbReference>
<dbReference type="GO" id="GO:0005634">
    <property type="term" value="C:nucleus"/>
    <property type="evidence" value="ECO:0007669"/>
    <property type="project" value="TreeGrafter"/>
</dbReference>
<evidence type="ECO:0000313" key="7">
    <source>
        <dbReference type="Proteomes" id="UP001165082"/>
    </source>
</evidence>
<dbReference type="SUPFAM" id="SSF53098">
    <property type="entry name" value="Ribonuclease H-like"/>
    <property type="match status" value="1"/>
</dbReference>
<organism evidence="6 7">
    <name type="scientific">Triparma retinervis</name>
    <dbReference type="NCBI Taxonomy" id="2557542"/>
    <lineage>
        <taxon>Eukaryota</taxon>
        <taxon>Sar</taxon>
        <taxon>Stramenopiles</taxon>
        <taxon>Ochrophyta</taxon>
        <taxon>Bolidophyceae</taxon>
        <taxon>Parmales</taxon>
        <taxon>Triparmaceae</taxon>
        <taxon>Triparma</taxon>
    </lineage>
</organism>
<name>A0A9W7EBU9_9STRA</name>